<dbReference type="Gene3D" id="3.40.50.720">
    <property type="entry name" value="NAD(P)-binding Rossmann-like Domain"/>
    <property type="match status" value="1"/>
</dbReference>
<dbReference type="InterPro" id="IPR036291">
    <property type="entry name" value="NAD(P)-bd_dom_sf"/>
</dbReference>
<dbReference type="PANTHER" id="PTHR44154:SF1">
    <property type="entry name" value="QUINONE OXIDOREDUCTASE"/>
    <property type="match status" value="1"/>
</dbReference>
<dbReference type="EMBL" id="CP137757">
    <property type="protein sequence ID" value="WPF25580.1"/>
    <property type="molecule type" value="Genomic_DNA"/>
</dbReference>
<protein>
    <submittedName>
        <fullName evidence="3">Zinc-binding dehydrogenase</fullName>
    </submittedName>
</protein>
<proteinExistence type="predicted"/>
<gene>
    <name evidence="3" type="ORF">Q0N40_03285</name>
</gene>
<dbReference type="Pfam" id="PF08240">
    <property type="entry name" value="ADH_N"/>
    <property type="match status" value="1"/>
</dbReference>
<reference evidence="3 4" key="1">
    <citation type="submission" date="2023-10" db="EMBL/GenBank/DDBJ databases">
        <title>complete genome sequence of Corynebacterium pseudokroppenstedtii P15-C1.</title>
        <authorList>
            <person name="Bruggemann H."/>
            <person name="Poehlein A."/>
        </authorList>
    </citation>
    <scope>NUCLEOTIDE SEQUENCE [LARGE SCALE GENOMIC DNA]</scope>
    <source>
        <strain evidence="3 4">P15_C1</strain>
    </source>
</reference>
<dbReference type="GO" id="GO:0016491">
    <property type="term" value="F:oxidoreductase activity"/>
    <property type="evidence" value="ECO:0007669"/>
    <property type="project" value="InterPro"/>
</dbReference>
<dbReference type="InterPro" id="IPR013154">
    <property type="entry name" value="ADH-like_N"/>
</dbReference>
<dbReference type="Proteomes" id="UP001174314">
    <property type="component" value="Chromosome"/>
</dbReference>
<evidence type="ECO:0000256" key="1">
    <source>
        <dbReference type="ARBA" id="ARBA00022857"/>
    </source>
</evidence>
<accession>A0AAU0Q0B8</accession>
<dbReference type="InterPro" id="IPR011032">
    <property type="entry name" value="GroES-like_sf"/>
</dbReference>
<evidence type="ECO:0000259" key="2">
    <source>
        <dbReference type="SMART" id="SM00829"/>
    </source>
</evidence>
<dbReference type="Pfam" id="PF00107">
    <property type="entry name" value="ADH_zinc_N"/>
    <property type="match status" value="1"/>
</dbReference>
<keyword evidence="4" id="KW-1185">Reference proteome</keyword>
<name>A0AAU0Q0B8_9CORY</name>
<keyword evidence="1" id="KW-0521">NADP</keyword>
<dbReference type="SMART" id="SM00829">
    <property type="entry name" value="PKS_ER"/>
    <property type="match status" value="1"/>
</dbReference>
<dbReference type="AlphaFoldDB" id="A0AAU0Q0B8"/>
<evidence type="ECO:0000313" key="4">
    <source>
        <dbReference type="Proteomes" id="UP001174314"/>
    </source>
</evidence>
<dbReference type="InterPro" id="IPR020843">
    <property type="entry name" value="ER"/>
</dbReference>
<dbReference type="SUPFAM" id="SSF50129">
    <property type="entry name" value="GroES-like"/>
    <property type="match status" value="1"/>
</dbReference>
<evidence type="ECO:0000313" key="3">
    <source>
        <dbReference type="EMBL" id="WPF25580.1"/>
    </source>
</evidence>
<dbReference type="PANTHER" id="PTHR44154">
    <property type="entry name" value="QUINONE OXIDOREDUCTASE"/>
    <property type="match status" value="1"/>
</dbReference>
<dbReference type="Gene3D" id="3.90.180.10">
    <property type="entry name" value="Medium-chain alcohol dehydrogenases, catalytic domain"/>
    <property type="match status" value="1"/>
</dbReference>
<feature type="domain" description="Enoyl reductase (ER)" evidence="2">
    <location>
        <begin position="10"/>
        <end position="243"/>
    </location>
</feature>
<dbReference type="KEGG" id="cpsk:Q0N40_03285"/>
<dbReference type="InterPro" id="IPR013149">
    <property type="entry name" value="ADH-like_C"/>
</dbReference>
<dbReference type="SUPFAM" id="SSF51735">
    <property type="entry name" value="NAD(P)-binding Rossmann-fold domains"/>
    <property type="match status" value="1"/>
</dbReference>
<dbReference type="InterPro" id="IPR051603">
    <property type="entry name" value="Zinc-ADH_QOR/CCCR"/>
</dbReference>
<sequence length="246" mass="25980">MKALLLPKPGDCETMTVGELPIPEPGPGEIRVKVRASGLNPSDFQRAGHELPGAPYPFVLGIDVAGVVDAIGPDVRRCEIGDRVAVHNDIRRRGGFEEYAVVDARATAIIPDNVSFTSAAAVPSAGLTAYQAIDRKLQVTNSDTVLITGAGGGVGGFAAQLAASRGAHVIGVASGKHEDRVRSLGAHEFIDYRTTDVGDRVREITDGQGVDAVLDVVGPIQRLKSFSSWRLLAGLRRRRATLISAQ</sequence>
<organism evidence="3 4">
    <name type="scientific">Corynebacterium pseudokroppenstedtii</name>
    <dbReference type="NCBI Taxonomy" id="2804917"/>
    <lineage>
        <taxon>Bacteria</taxon>
        <taxon>Bacillati</taxon>
        <taxon>Actinomycetota</taxon>
        <taxon>Actinomycetes</taxon>
        <taxon>Mycobacteriales</taxon>
        <taxon>Corynebacteriaceae</taxon>
        <taxon>Corynebacterium</taxon>
    </lineage>
</organism>